<feature type="transmembrane region" description="Helical" evidence="5">
    <location>
        <begin position="404"/>
        <end position="429"/>
    </location>
</feature>
<feature type="active site" description="Charge relay system" evidence="4">
    <location>
        <position position="76"/>
    </location>
</feature>
<proteinExistence type="inferred from homology"/>
<dbReference type="GO" id="GO:0016485">
    <property type="term" value="P:protein processing"/>
    <property type="evidence" value="ECO:0007669"/>
    <property type="project" value="TreeGrafter"/>
</dbReference>
<evidence type="ECO:0000256" key="1">
    <source>
        <dbReference type="ARBA" id="ARBA00022670"/>
    </source>
</evidence>
<feature type="domain" description="Peptidase S8/S53" evidence="7">
    <location>
        <begin position="67"/>
        <end position="334"/>
    </location>
</feature>
<feature type="active site" description="Charge relay system" evidence="4">
    <location>
        <position position="116"/>
    </location>
</feature>
<dbReference type="SUPFAM" id="SSF52743">
    <property type="entry name" value="Subtilisin-like"/>
    <property type="match status" value="1"/>
</dbReference>
<feature type="signal peptide" evidence="6">
    <location>
        <begin position="1"/>
        <end position="42"/>
    </location>
</feature>
<reference evidence="8 9" key="1">
    <citation type="submission" date="2016-10" db="EMBL/GenBank/DDBJ databases">
        <authorList>
            <person name="de Groot N.N."/>
        </authorList>
    </citation>
    <scope>NUCLEOTIDE SEQUENCE [LARGE SCALE GENOMIC DNA]</scope>
    <source>
        <strain evidence="8 9">StLB037</strain>
    </source>
</reference>
<keyword evidence="6" id="KW-0732">Signal</keyword>
<evidence type="ECO:0000256" key="3">
    <source>
        <dbReference type="ARBA" id="ARBA00022825"/>
    </source>
</evidence>
<dbReference type="GO" id="GO:0005886">
    <property type="term" value="C:plasma membrane"/>
    <property type="evidence" value="ECO:0007669"/>
    <property type="project" value="TreeGrafter"/>
</dbReference>
<dbReference type="EMBL" id="FNJN01000005">
    <property type="protein sequence ID" value="SDP18307.1"/>
    <property type="molecule type" value="Genomic_DNA"/>
</dbReference>
<name>A0A1H0QLV7_MICTS</name>
<dbReference type="InterPro" id="IPR015500">
    <property type="entry name" value="Peptidase_S8_subtilisin-rel"/>
</dbReference>
<evidence type="ECO:0000256" key="2">
    <source>
        <dbReference type="ARBA" id="ARBA00022801"/>
    </source>
</evidence>
<keyword evidence="2 4" id="KW-0378">Hydrolase</keyword>
<dbReference type="Gene3D" id="3.40.50.200">
    <property type="entry name" value="Peptidase S8/S53 domain"/>
    <property type="match status" value="1"/>
</dbReference>
<dbReference type="Pfam" id="PF00082">
    <property type="entry name" value="Peptidase_S8"/>
    <property type="match status" value="1"/>
</dbReference>
<evidence type="ECO:0000313" key="9">
    <source>
        <dbReference type="Proteomes" id="UP000186456"/>
    </source>
</evidence>
<keyword evidence="5" id="KW-1133">Transmembrane helix</keyword>
<dbReference type="Proteomes" id="UP000186456">
    <property type="component" value="Unassembled WGS sequence"/>
</dbReference>
<gene>
    <name evidence="8" type="ORF">SAMN04487788_2416</name>
</gene>
<dbReference type="CDD" id="cd00306">
    <property type="entry name" value="Peptidases_S8_S53"/>
    <property type="match status" value="1"/>
</dbReference>
<keyword evidence="5" id="KW-0812">Transmembrane</keyword>
<organism evidence="8 9">
    <name type="scientific">Microbacterium testaceum (strain StLB037)</name>
    <dbReference type="NCBI Taxonomy" id="979556"/>
    <lineage>
        <taxon>Bacteria</taxon>
        <taxon>Bacillati</taxon>
        <taxon>Actinomycetota</taxon>
        <taxon>Actinomycetes</taxon>
        <taxon>Micrococcales</taxon>
        <taxon>Microbacteriaceae</taxon>
        <taxon>Microbacterium</taxon>
    </lineage>
</organism>
<protein>
    <submittedName>
        <fullName evidence="8">Subtilase family protein</fullName>
    </submittedName>
</protein>
<dbReference type="InterPro" id="IPR000209">
    <property type="entry name" value="Peptidase_S8/S53_dom"/>
</dbReference>
<dbReference type="PROSITE" id="PS51892">
    <property type="entry name" value="SUBTILASE"/>
    <property type="match status" value="1"/>
</dbReference>
<dbReference type="AlphaFoldDB" id="A0A1H0QLV7"/>
<accession>A0A1H0QLV7</accession>
<keyword evidence="5" id="KW-0472">Membrane</keyword>
<dbReference type="InterPro" id="IPR036852">
    <property type="entry name" value="Peptidase_S8/S53_dom_sf"/>
</dbReference>
<keyword evidence="3 4" id="KW-0720">Serine protease</keyword>
<feature type="chain" id="PRO_5010230810" evidence="6">
    <location>
        <begin position="43"/>
        <end position="440"/>
    </location>
</feature>
<dbReference type="GO" id="GO:0004252">
    <property type="term" value="F:serine-type endopeptidase activity"/>
    <property type="evidence" value="ECO:0007669"/>
    <property type="project" value="UniProtKB-UniRule"/>
</dbReference>
<evidence type="ECO:0000256" key="6">
    <source>
        <dbReference type="SAM" id="SignalP"/>
    </source>
</evidence>
<dbReference type="PRINTS" id="PR00723">
    <property type="entry name" value="SUBTILISIN"/>
</dbReference>
<sequence>MARGKDTRTEGDRRRRLRVGLLVAVAIATALPAAAVSSTAQAAGEDTLGRWWAQYGVDTAHAAGITGAGVKVAVIDEQINPDLPVFAGRDLKVSTTQLCKVPTNPVSNDATKSSLHGTAMAALIIGNGTGGGSVRGIAPDADVTFYGYGPDDGGPICDPNTTDDISVFGYAVKTAVDDGAKIITTSVGATAYANDGPVIAYALARGVAIVAATPNPSQGLVDYKKGYDAMNGVVGVTAIDENGNLQSEAGQPLALPQTTVVAAGFDLPSVGVLGDWNGTAARTGSSNSAPIVAAMLALAAQKYPEATGNQLVHSLIATTNGEVKERVQSSDGYGYGAAWLPTLLENDPSSYPDETPLMEKAAGFPTAEQISTARTDGFVPATRGRSFDKTLDDVPQQGFDISSVVPWIVVGIVALVLFAAAVTIAVIVLQRRKDKKGVVS</sequence>
<dbReference type="PANTHER" id="PTHR42884">
    <property type="entry name" value="PROPROTEIN CONVERTASE SUBTILISIN/KEXIN-RELATED"/>
    <property type="match status" value="1"/>
</dbReference>
<evidence type="ECO:0000259" key="7">
    <source>
        <dbReference type="Pfam" id="PF00082"/>
    </source>
</evidence>
<evidence type="ECO:0000256" key="4">
    <source>
        <dbReference type="PROSITE-ProRule" id="PRU01240"/>
    </source>
</evidence>
<dbReference type="PANTHER" id="PTHR42884:SF14">
    <property type="entry name" value="NEUROENDOCRINE CONVERTASE 1"/>
    <property type="match status" value="1"/>
</dbReference>
<keyword evidence="1 4" id="KW-0645">Protease</keyword>
<evidence type="ECO:0000256" key="5">
    <source>
        <dbReference type="SAM" id="Phobius"/>
    </source>
</evidence>
<comment type="similarity">
    <text evidence="4">Belongs to the peptidase S8 family.</text>
</comment>
<feature type="active site" description="Charge relay system" evidence="4">
    <location>
        <position position="286"/>
    </location>
</feature>
<evidence type="ECO:0000313" key="8">
    <source>
        <dbReference type="EMBL" id="SDP18307.1"/>
    </source>
</evidence>